<reference evidence="2 3" key="1">
    <citation type="submission" date="2019-12" db="EMBL/GenBank/DDBJ databases">
        <authorList>
            <person name="Alioto T."/>
            <person name="Alioto T."/>
            <person name="Gomez Garrido J."/>
        </authorList>
    </citation>
    <scope>NUCLEOTIDE SEQUENCE [LARGE SCALE GENOMIC DNA]</scope>
</reference>
<name>A0A8S0SUV2_OLEEU</name>
<feature type="compositionally biased region" description="Basic and acidic residues" evidence="1">
    <location>
        <begin position="14"/>
        <end position="35"/>
    </location>
</feature>
<evidence type="ECO:0000256" key="1">
    <source>
        <dbReference type="SAM" id="MobiDB-lite"/>
    </source>
</evidence>
<proteinExistence type="predicted"/>
<evidence type="ECO:0000313" key="2">
    <source>
        <dbReference type="EMBL" id="CAA2995475.1"/>
    </source>
</evidence>
<sequence length="81" mass="9104">MLQGDVGDLVGRQCDNRPQEERADKGTNQHSHQVDDNEILLNEVINKKKGMHNGHIQGRITLTLMMEKDGNQVAEMGDDVH</sequence>
<dbReference type="EMBL" id="CACTIH010005502">
    <property type="protein sequence ID" value="CAA2995475.1"/>
    <property type="molecule type" value="Genomic_DNA"/>
</dbReference>
<gene>
    <name evidence="2" type="ORF">OLEA9_A072309</name>
</gene>
<dbReference type="Gramene" id="OE9A072309T1">
    <property type="protein sequence ID" value="OE9A072309C1"/>
    <property type="gene ID" value="OE9A072309"/>
</dbReference>
<dbReference type="AlphaFoldDB" id="A0A8S0SUV2"/>
<keyword evidence="3" id="KW-1185">Reference proteome</keyword>
<protein>
    <submittedName>
        <fullName evidence="2">Uncharacterized protein</fullName>
    </submittedName>
</protein>
<organism evidence="2 3">
    <name type="scientific">Olea europaea subsp. europaea</name>
    <dbReference type="NCBI Taxonomy" id="158383"/>
    <lineage>
        <taxon>Eukaryota</taxon>
        <taxon>Viridiplantae</taxon>
        <taxon>Streptophyta</taxon>
        <taxon>Embryophyta</taxon>
        <taxon>Tracheophyta</taxon>
        <taxon>Spermatophyta</taxon>
        <taxon>Magnoliopsida</taxon>
        <taxon>eudicotyledons</taxon>
        <taxon>Gunneridae</taxon>
        <taxon>Pentapetalae</taxon>
        <taxon>asterids</taxon>
        <taxon>lamiids</taxon>
        <taxon>Lamiales</taxon>
        <taxon>Oleaceae</taxon>
        <taxon>Oleeae</taxon>
        <taxon>Olea</taxon>
    </lineage>
</organism>
<evidence type="ECO:0000313" key="3">
    <source>
        <dbReference type="Proteomes" id="UP000594638"/>
    </source>
</evidence>
<comment type="caution">
    <text evidence="2">The sequence shown here is derived from an EMBL/GenBank/DDBJ whole genome shotgun (WGS) entry which is preliminary data.</text>
</comment>
<accession>A0A8S0SUV2</accession>
<dbReference type="Proteomes" id="UP000594638">
    <property type="component" value="Unassembled WGS sequence"/>
</dbReference>
<feature type="region of interest" description="Disordered" evidence="1">
    <location>
        <begin position="1"/>
        <end position="38"/>
    </location>
</feature>